<comment type="caution">
    <text evidence="1">The sequence shown here is derived from an EMBL/GenBank/DDBJ whole genome shotgun (WGS) entry which is preliminary data.</text>
</comment>
<sequence length="61" mass="7451">MDYREKKSKKKNKNKKNYLIKYVKLNDRRLGENRLDRKNERTFLIYLSAQNQDLTTLSSKL</sequence>
<organism evidence="1 2">
    <name type="scientific">Brachionus plicatilis</name>
    <name type="common">Marine rotifer</name>
    <name type="synonym">Brachionus muelleri</name>
    <dbReference type="NCBI Taxonomy" id="10195"/>
    <lineage>
        <taxon>Eukaryota</taxon>
        <taxon>Metazoa</taxon>
        <taxon>Spiralia</taxon>
        <taxon>Gnathifera</taxon>
        <taxon>Rotifera</taxon>
        <taxon>Eurotatoria</taxon>
        <taxon>Monogononta</taxon>
        <taxon>Pseudotrocha</taxon>
        <taxon>Ploima</taxon>
        <taxon>Brachionidae</taxon>
        <taxon>Brachionus</taxon>
    </lineage>
</organism>
<protein>
    <submittedName>
        <fullName evidence="1">Uncharacterized protein</fullName>
    </submittedName>
</protein>
<name>A0A3M7RWM8_BRAPC</name>
<proteinExistence type="predicted"/>
<evidence type="ECO:0000313" key="1">
    <source>
        <dbReference type="EMBL" id="RNA27745.1"/>
    </source>
</evidence>
<evidence type="ECO:0000313" key="2">
    <source>
        <dbReference type="Proteomes" id="UP000276133"/>
    </source>
</evidence>
<dbReference type="AlphaFoldDB" id="A0A3M7RWM8"/>
<reference evidence="1 2" key="1">
    <citation type="journal article" date="2018" name="Sci. Rep.">
        <title>Genomic signatures of local adaptation to the degree of environmental predictability in rotifers.</title>
        <authorList>
            <person name="Franch-Gras L."/>
            <person name="Hahn C."/>
            <person name="Garcia-Roger E.M."/>
            <person name="Carmona M.J."/>
            <person name="Serra M."/>
            <person name="Gomez A."/>
        </authorList>
    </citation>
    <scope>NUCLEOTIDE SEQUENCE [LARGE SCALE GENOMIC DNA]</scope>
    <source>
        <strain evidence="1">HYR1</strain>
    </source>
</reference>
<gene>
    <name evidence="1" type="ORF">BpHYR1_011823</name>
</gene>
<accession>A0A3M7RWM8</accession>
<keyword evidence="2" id="KW-1185">Reference proteome</keyword>
<dbReference type="EMBL" id="REGN01002500">
    <property type="protein sequence ID" value="RNA27745.1"/>
    <property type="molecule type" value="Genomic_DNA"/>
</dbReference>
<dbReference type="Proteomes" id="UP000276133">
    <property type="component" value="Unassembled WGS sequence"/>
</dbReference>